<evidence type="ECO:0000259" key="3">
    <source>
        <dbReference type="Pfam" id="PF00501"/>
    </source>
</evidence>
<evidence type="ECO:0000313" key="5">
    <source>
        <dbReference type="Proteomes" id="UP000001203"/>
    </source>
</evidence>
<organism evidence="4 5">
    <name type="scientific">Crocosphaera subtropica (strain ATCC 51142 / BH68)</name>
    <name type="common">Cyanothece sp. (strain ATCC 51142)</name>
    <dbReference type="NCBI Taxonomy" id="43989"/>
    <lineage>
        <taxon>Bacteria</taxon>
        <taxon>Bacillati</taxon>
        <taxon>Cyanobacteriota</taxon>
        <taxon>Cyanophyceae</taxon>
        <taxon>Oscillatoriophycideae</taxon>
        <taxon>Chroococcales</taxon>
        <taxon>Aphanothecaceae</taxon>
        <taxon>Crocosphaera</taxon>
        <taxon>Crocosphaera subtropica</taxon>
    </lineage>
</organism>
<sequence>MLSSVSQEWKISSLTESSDHSDWTSLIDLIKYRANYQAKQTAFIFLQNGKNESSRLTYQELDQQAQKLAVYLQNLTQSGDRILLLYPPGLDFIIAFFACLYAGVIAIPLYPPRPNRSINRIKAIIANAEVKIGLSTTEAFPQIERRFTDNRELSVLSWLTSDNLPETSEPVPVSREINQNTLALLQYTSGSTGQPKGVMVSHGNILHNCRYSVSK</sequence>
<dbReference type="SUPFAM" id="SSF56801">
    <property type="entry name" value="Acetyl-CoA synthetase-like"/>
    <property type="match status" value="1"/>
</dbReference>
<dbReference type="InterPro" id="IPR020845">
    <property type="entry name" value="AMP-binding_CS"/>
</dbReference>
<dbReference type="RefSeq" id="WP_009547076.1">
    <property type="nucleotide sequence ID" value="NC_010546.1"/>
</dbReference>
<dbReference type="GO" id="GO:0070566">
    <property type="term" value="F:adenylyltransferase activity"/>
    <property type="evidence" value="ECO:0007669"/>
    <property type="project" value="TreeGrafter"/>
</dbReference>
<keyword evidence="4" id="KW-0436">Ligase</keyword>
<evidence type="ECO:0000256" key="1">
    <source>
        <dbReference type="ARBA" id="ARBA00006432"/>
    </source>
</evidence>
<dbReference type="KEGG" id="cyt:cce_1028"/>
<dbReference type="eggNOG" id="COG0318">
    <property type="taxonomic scope" value="Bacteria"/>
</dbReference>
<dbReference type="GO" id="GO:0006633">
    <property type="term" value="P:fatty acid biosynthetic process"/>
    <property type="evidence" value="ECO:0007669"/>
    <property type="project" value="TreeGrafter"/>
</dbReference>
<dbReference type="GO" id="GO:0005886">
    <property type="term" value="C:plasma membrane"/>
    <property type="evidence" value="ECO:0007669"/>
    <property type="project" value="TreeGrafter"/>
</dbReference>
<dbReference type="Proteomes" id="UP000001203">
    <property type="component" value="Chromosome circular"/>
</dbReference>
<gene>
    <name evidence="4" type="ordered locus">cce_1028</name>
</gene>
<keyword evidence="2" id="KW-0472">Membrane</keyword>
<dbReference type="STRING" id="43989.cce_1028"/>
<keyword evidence="5" id="KW-1185">Reference proteome</keyword>
<proteinExistence type="inferred from homology"/>
<dbReference type="Pfam" id="PF00501">
    <property type="entry name" value="AMP-binding"/>
    <property type="match status" value="1"/>
</dbReference>
<dbReference type="AlphaFoldDB" id="B1WTR3"/>
<evidence type="ECO:0000313" key="4">
    <source>
        <dbReference type="EMBL" id="ACB50379.1"/>
    </source>
</evidence>
<accession>B1WTR3</accession>
<feature type="transmembrane region" description="Helical" evidence="2">
    <location>
        <begin position="92"/>
        <end position="110"/>
    </location>
</feature>
<keyword evidence="2" id="KW-1133">Transmembrane helix</keyword>
<comment type="similarity">
    <text evidence="1">Belongs to the ATP-dependent AMP-binding enzyme family.</text>
</comment>
<dbReference type="PROSITE" id="PS00455">
    <property type="entry name" value="AMP_BINDING"/>
    <property type="match status" value="1"/>
</dbReference>
<dbReference type="InterPro" id="IPR000873">
    <property type="entry name" value="AMP-dep_synth/lig_dom"/>
</dbReference>
<dbReference type="EMBL" id="CP000806">
    <property type="protein sequence ID" value="ACB50379.1"/>
    <property type="molecule type" value="Genomic_DNA"/>
</dbReference>
<dbReference type="OrthoDB" id="514597at2"/>
<reference evidence="4 5" key="1">
    <citation type="journal article" date="2008" name="Proc. Natl. Acad. Sci. U.S.A.">
        <title>The genome of Cyanothece 51142, a unicellular diazotrophic cyanobacterium important in the marine nitrogen cycle.</title>
        <authorList>
            <person name="Welsh E.A."/>
            <person name="Liberton M."/>
            <person name="Stoeckel J."/>
            <person name="Loh T."/>
            <person name="Elvitigala T."/>
            <person name="Wang C."/>
            <person name="Wollam A."/>
            <person name="Fulton R.S."/>
            <person name="Clifton S.W."/>
            <person name="Jacobs J.M."/>
            <person name="Aurora R."/>
            <person name="Ghosh B.K."/>
            <person name="Sherman L.A."/>
            <person name="Smith R.D."/>
            <person name="Wilson R.K."/>
            <person name="Pakrasi H.B."/>
        </authorList>
    </citation>
    <scope>NUCLEOTIDE SEQUENCE [LARGE SCALE GENOMIC DNA]</scope>
    <source>
        <strain evidence="5">ATCC 51142 / BH68</strain>
    </source>
</reference>
<protein>
    <submittedName>
        <fullName evidence="4">AMP-dependent synthetase and ligase/probable acyl-CoA synthase</fullName>
    </submittedName>
</protein>
<feature type="domain" description="AMP-dependent synthetase/ligase" evidence="3">
    <location>
        <begin position="33"/>
        <end position="211"/>
    </location>
</feature>
<evidence type="ECO:0000256" key="2">
    <source>
        <dbReference type="SAM" id="Phobius"/>
    </source>
</evidence>
<name>B1WTR3_CROS5</name>
<dbReference type="InterPro" id="IPR042099">
    <property type="entry name" value="ANL_N_sf"/>
</dbReference>
<dbReference type="Gene3D" id="3.40.50.12780">
    <property type="entry name" value="N-terminal domain of ligase-like"/>
    <property type="match status" value="1"/>
</dbReference>
<dbReference type="PANTHER" id="PTHR22754:SF32">
    <property type="entry name" value="DISCO-INTERACTING PROTEIN 2"/>
    <property type="match status" value="1"/>
</dbReference>
<dbReference type="PANTHER" id="PTHR22754">
    <property type="entry name" value="DISCO-INTERACTING PROTEIN 2 DIP2 -RELATED"/>
    <property type="match status" value="1"/>
</dbReference>
<dbReference type="GO" id="GO:0016874">
    <property type="term" value="F:ligase activity"/>
    <property type="evidence" value="ECO:0007669"/>
    <property type="project" value="UniProtKB-KW"/>
</dbReference>
<keyword evidence="2" id="KW-0812">Transmembrane</keyword>
<dbReference type="HOGENOM" id="CLU_1281423_0_0_3"/>